<dbReference type="AlphaFoldDB" id="A0A9X4D4D2"/>
<organism evidence="1 2">
    <name type="scientific">Pseudomonas asiatica</name>
    <dbReference type="NCBI Taxonomy" id="2219225"/>
    <lineage>
        <taxon>Bacteria</taxon>
        <taxon>Pseudomonadati</taxon>
        <taxon>Pseudomonadota</taxon>
        <taxon>Gammaproteobacteria</taxon>
        <taxon>Pseudomonadales</taxon>
        <taxon>Pseudomonadaceae</taxon>
        <taxon>Pseudomonas</taxon>
    </lineage>
</organism>
<evidence type="ECO:0000313" key="1">
    <source>
        <dbReference type="EMBL" id="MDD2107398.1"/>
    </source>
</evidence>
<proteinExistence type="predicted"/>
<dbReference type="Pfam" id="PF15561">
    <property type="entry name" value="Imm15"/>
    <property type="match status" value="1"/>
</dbReference>
<protein>
    <submittedName>
        <fullName evidence="1">Imm15 family immunity protein</fullName>
    </submittedName>
</protein>
<dbReference type="InterPro" id="IPR028264">
    <property type="entry name" value="Imm15"/>
</dbReference>
<dbReference type="RefSeq" id="WP_274079051.1">
    <property type="nucleotide sequence ID" value="NZ_JANIAN010000017.1"/>
</dbReference>
<accession>A0A9X4D4D2</accession>
<comment type="caution">
    <text evidence="1">The sequence shown here is derived from an EMBL/GenBank/DDBJ whole genome shotgun (WGS) entry which is preliminary data.</text>
</comment>
<dbReference type="EMBL" id="JANIAN010000017">
    <property type="protein sequence ID" value="MDD2107398.1"/>
    <property type="molecule type" value="Genomic_DNA"/>
</dbReference>
<sequence>MNIRKTFDTLVEHEPYIDLDVFLDTYETFEEFPLISRYIKLVKLGADLKEIEASNILISTAFFVLNSALLHMRDKGYDLRERFLAISYTNFDFSSRTEPPIPNFFVNSNSTMDEFSNKLKSKQKSDASLETKLVQGQFESCGLSPLFTFYESRFFDPTCNEDIVRVYAILN</sequence>
<dbReference type="Proteomes" id="UP001150678">
    <property type="component" value="Unassembled WGS sequence"/>
</dbReference>
<reference evidence="1" key="1">
    <citation type="submission" date="2022-07" db="EMBL/GenBank/DDBJ databases">
        <title>Multi-strain Analysis of Pseudomonas putida Reveals Metabolic and Genetic Diversity.</title>
        <authorList>
            <person name="Monk J.M."/>
        </authorList>
    </citation>
    <scope>NUCLEOTIDE SEQUENCE</scope>
    <source>
        <strain evidence="1">17514</strain>
    </source>
</reference>
<gene>
    <name evidence="1" type="ORF">NP533_14435</name>
</gene>
<evidence type="ECO:0000313" key="2">
    <source>
        <dbReference type="Proteomes" id="UP001150678"/>
    </source>
</evidence>
<name>A0A9X4D4D2_9PSED</name>